<reference evidence="1 2" key="1">
    <citation type="journal article" date="2018" name="Nat. Genet.">
        <title>The Rosa genome provides new insights in the design of modern roses.</title>
        <authorList>
            <person name="Bendahmane M."/>
        </authorList>
    </citation>
    <scope>NUCLEOTIDE SEQUENCE [LARGE SCALE GENOMIC DNA]</scope>
    <source>
        <strain evidence="2">cv. Old Blush</strain>
    </source>
</reference>
<dbReference type="Gramene" id="PRQ41305">
    <property type="protein sequence ID" value="PRQ41305"/>
    <property type="gene ID" value="RchiOBHm_Chr4g0445461"/>
</dbReference>
<organism evidence="1 2">
    <name type="scientific">Rosa chinensis</name>
    <name type="common">China rose</name>
    <dbReference type="NCBI Taxonomy" id="74649"/>
    <lineage>
        <taxon>Eukaryota</taxon>
        <taxon>Viridiplantae</taxon>
        <taxon>Streptophyta</taxon>
        <taxon>Embryophyta</taxon>
        <taxon>Tracheophyta</taxon>
        <taxon>Spermatophyta</taxon>
        <taxon>Magnoliopsida</taxon>
        <taxon>eudicotyledons</taxon>
        <taxon>Gunneridae</taxon>
        <taxon>Pentapetalae</taxon>
        <taxon>rosids</taxon>
        <taxon>fabids</taxon>
        <taxon>Rosales</taxon>
        <taxon>Rosaceae</taxon>
        <taxon>Rosoideae</taxon>
        <taxon>Rosoideae incertae sedis</taxon>
        <taxon>Rosa</taxon>
    </lineage>
</organism>
<dbReference type="AlphaFoldDB" id="A0A2P6R4D7"/>
<accession>A0A2P6R4D7</accession>
<dbReference type="EMBL" id="PDCK01000042">
    <property type="protein sequence ID" value="PRQ41305.1"/>
    <property type="molecule type" value="Genomic_DNA"/>
</dbReference>
<evidence type="ECO:0000313" key="2">
    <source>
        <dbReference type="Proteomes" id="UP000238479"/>
    </source>
</evidence>
<comment type="caution">
    <text evidence="1">The sequence shown here is derived from an EMBL/GenBank/DDBJ whole genome shotgun (WGS) entry which is preliminary data.</text>
</comment>
<keyword evidence="2" id="KW-1185">Reference proteome</keyword>
<dbReference type="Proteomes" id="UP000238479">
    <property type="component" value="Chromosome 4"/>
</dbReference>
<gene>
    <name evidence="1" type="ORF">RchiOBHm_Chr4g0445461</name>
</gene>
<protein>
    <submittedName>
        <fullName evidence="1">Uncharacterized protein</fullName>
    </submittedName>
</protein>
<sequence length="55" mass="5977">MSFGIHLLSGSGYGNLTHRFPDIISTFRLINGIFAMLVFSNNSGQVEEILGDEGC</sequence>
<proteinExistence type="predicted"/>
<evidence type="ECO:0000313" key="1">
    <source>
        <dbReference type="EMBL" id="PRQ41305.1"/>
    </source>
</evidence>
<name>A0A2P6R4D7_ROSCH</name>